<accession>A0A6A6Q3U0</accession>
<gene>
    <name evidence="2" type="ORF">BDY17DRAFT_321403</name>
</gene>
<organism evidence="2 3">
    <name type="scientific">Neohortaea acidophila</name>
    <dbReference type="NCBI Taxonomy" id="245834"/>
    <lineage>
        <taxon>Eukaryota</taxon>
        <taxon>Fungi</taxon>
        <taxon>Dikarya</taxon>
        <taxon>Ascomycota</taxon>
        <taxon>Pezizomycotina</taxon>
        <taxon>Dothideomycetes</taxon>
        <taxon>Dothideomycetidae</taxon>
        <taxon>Mycosphaerellales</taxon>
        <taxon>Teratosphaeriaceae</taxon>
        <taxon>Neohortaea</taxon>
    </lineage>
</organism>
<reference evidence="2" key="1">
    <citation type="journal article" date="2020" name="Stud. Mycol.">
        <title>101 Dothideomycetes genomes: a test case for predicting lifestyles and emergence of pathogens.</title>
        <authorList>
            <person name="Haridas S."/>
            <person name="Albert R."/>
            <person name="Binder M."/>
            <person name="Bloem J."/>
            <person name="Labutti K."/>
            <person name="Salamov A."/>
            <person name="Andreopoulos B."/>
            <person name="Baker S."/>
            <person name="Barry K."/>
            <person name="Bills G."/>
            <person name="Bluhm B."/>
            <person name="Cannon C."/>
            <person name="Castanera R."/>
            <person name="Culley D."/>
            <person name="Daum C."/>
            <person name="Ezra D."/>
            <person name="Gonzalez J."/>
            <person name="Henrissat B."/>
            <person name="Kuo A."/>
            <person name="Liang C."/>
            <person name="Lipzen A."/>
            <person name="Lutzoni F."/>
            <person name="Magnuson J."/>
            <person name="Mondo S."/>
            <person name="Nolan M."/>
            <person name="Ohm R."/>
            <person name="Pangilinan J."/>
            <person name="Park H.-J."/>
            <person name="Ramirez L."/>
            <person name="Alfaro M."/>
            <person name="Sun H."/>
            <person name="Tritt A."/>
            <person name="Yoshinaga Y."/>
            <person name="Zwiers L.-H."/>
            <person name="Turgeon B."/>
            <person name="Goodwin S."/>
            <person name="Spatafora J."/>
            <person name="Crous P."/>
            <person name="Grigoriev I."/>
        </authorList>
    </citation>
    <scope>NUCLEOTIDE SEQUENCE</scope>
    <source>
        <strain evidence="2">CBS 113389</strain>
    </source>
</reference>
<dbReference type="RefSeq" id="XP_033593195.1">
    <property type="nucleotide sequence ID" value="XM_033736619.1"/>
</dbReference>
<sequence length="240" mass="26720">MTARQLIHHARDPTSPSQNRGRATAIGRIPGTSPGFGSFLDAKDGSHEHRPQLPLAIPRGFVTLQSRVYISESLMALLSRTSCFDFISQGTETRLQQLLVDLTFRSHEQTAAGACDSPLQDYLRIACISMSIYQGQHTDAAVFARDDRYQRGLEAAWSEAWLLDRNALRTPQSAEASLWAVFIISVTTGTSSNLFRPLLCTLLQDLHLSSWVEVRSVLLGFIYPVSLFDGPCRMLYDALF</sequence>
<dbReference type="GeneID" id="54477621"/>
<dbReference type="OrthoDB" id="3898846at2759"/>
<name>A0A6A6Q3U0_9PEZI</name>
<feature type="region of interest" description="Disordered" evidence="1">
    <location>
        <begin position="1"/>
        <end position="28"/>
    </location>
</feature>
<proteinExistence type="predicted"/>
<protein>
    <submittedName>
        <fullName evidence="2">Uncharacterized protein</fullName>
    </submittedName>
</protein>
<keyword evidence="3" id="KW-1185">Reference proteome</keyword>
<dbReference type="EMBL" id="MU001632">
    <property type="protein sequence ID" value="KAF2486626.1"/>
    <property type="molecule type" value="Genomic_DNA"/>
</dbReference>
<evidence type="ECO:0000313" key="2">
    <source>
        <dbReference type="EMBL" id="KAF2486626.1"/>
    </source>
</evidence>
<evidence type="ECO:0000256" key="1">
    <source>
        <dbReference type="SAM" id="MobiDB-lite"/>
    </source>
</evidence>
<dbReference type="AlphaFoldDB" id="A0A6A6Q3U0"/>
<dbReference type="Proteomes" id="UP000799767">
    <property type="component" value="Unassembled WGS sequence"/>
</dbReference>
<evidence type="ECO:0000313" key="3">
    <source>
        <dbReference type="Proteomes" id="UP000799767"/>
    </source>
</evidence>